<evidence type="ECO:0000256" key="1">
    <source>
        <dbReference type="SAM" id="MobiDB-lite"/>
    </source>
</evidence>
<organism evidence="3 4">
    <name type="scientific">Arachis hypogaea</name>
    <name type="common">Peanut</name>
    <dbReference type="NCBI Taxonomy" id="3818"/>
    <lineage>
        <taxon>Eukaryota</taxon>
        <taxon>Viridiplantae</taxon>
        <taxon>Streptophyta</taxon>
        <taxon>Embryophyta</taxon>
        <taxon>Tracheophyta</taxon>
        <taxon>Spermatophyta</taxon>
        <taxon>Magnoliopsida</taxon>
        <taxon>eudicotyledons</taxon>
        <taxon>Gunneridae</taxon>
        <taxon>Pentapetalae</taxon>
        <taxon>rosids</taxon>
        <taxon>fabids</taxon>
        <taxon>Fabales</taxon>
        <taxon>Fabaceae</taxon>
        <taxon>Papilionoideae</taxon>
        <taxon>50 kb inversion clade</taxon>
        <taxon>dalbergioids sensu lato</taxon>
        <taxon>Dalbergieae</taxon>
        <taxon>Pterocarpus clade</taxon>
        <taxon>Arachis</taxon>
    </lineage>
</organism>
<reference evidence="3 4" key="1">
    <citation type="submission" date="2019-01" db="EMBL/GenBank/DDBJ databases">
        <title>Sequencing of cultivated peanut Arachis hypogaea provides insights into genome evolution and oil improvement.</title>
        <authorList>
            <person name="Chen X."/>
        </authorList>
    </citation>
    <scope>NUCLEOTIDE SEQUENCE [LARGE SCALE GENOMIC DNA]</scope>
    <source>
        <strain evidence="4">cv. Fuhuasheng</strain>
        <tissue evidence="3">Leaves</tissue>
    </source>
</reference>
<dbReference type="EMBL" id="SDMP01000015">
    <property type="protein sequence ID" value="RYR07117.1"/>
    <property type="molecule type" value="Genomic_DNA"/>
</dbReference>
<dbReference type="STRING" id="3818.A0A444YYU0"/>
<keyword evidence="4" id="KW-1185">Reference proteome</keyword>
<dbReference type="Pfam" id="PF14111">
    <property type="entry name" value="DUF4283"/>
    <property type="match status" value="1"/>
</dbReference>
<protein>
    <recommendedName>
        <fullName evidence="2">DUF4283 domain-containing protein</fullName>
    </recommendedName>
</protein>
<evidence type="ECO:0000313" key="3">
    <source>
        <dbReference type="EMBL" id="RYR07117.1"/>
    </source>
</evidence>
<dbReference type="AlphaFoldDB" id="A0A444YYU0"/>
<proteinExistence type="predicted"/>
<dbReference type="PANTHER" id="PTHR31286">
    <property type="entry name" value="GLYCINE-RICH CELL WALL STRUCTURAL PROTEIN 1.8-LIKE"/>
    <property type="match status" value="1"/>
</dbReference>
<evidence type="ECO:0000259" key="2">
    <source>
        <dbReference type="Pfam" id="PF14111"/>
    </source>
</evidence>
<feature type="compositionally biased region" description="Basic and acidic residues" evidence="1">
    <location>
        <begin position="199"/>
        <end position="220"/>
    </location>
</feature>
<feature type="domain" description="DUF4283" evidence="2">
    <location>
        <begin position="31"/>
        <end position="108"/>
    </location>
</feature>
<sequence length="258" mass="30106">MAGIYQISIKGRTIRFKQEEHKGFRMDCLNLVGKFITEKEINFRTCKNALVGMWENPEGVFISEVSKNKILISFKNQRKGLQILKNGSWSFRGQLLNLKVWTQNMAIEEVEHNFIEFWVQIHGLPLEFINKETAKKIGDMMGNVKKVEDPMKDNILVKNFLRVRVALNVTEALPTGFWLERDNLPNCWIFFKEDTGSKSEERMDQEVEEEARKFHEEGRRVVGQQESVDNEKEDSLMEKHKQLGKEIGGILRSKVQED</sequence>
<name>A0A444YYU0_ARAHY</name>
<feature type="region of interest" description="Disordered" evidence="1">
    <location>
        <begin position="199"/>
        <end position="236"/>
    </location>
</feature>
<dbReference type="PANTHER" id="PTHR31286:SF167">
    <property type="entry name" value="OS09G0268800 PROTEIN"/>
    <property type="match status" value="1"/>
</dbReference>
<dbReference type="Proteomes" id="UP000289738">
    <property type="component" value="Chromosome B05"/>
</dbReference>
<dbReference type="InterPro" id="IPR040256">
    <property type="entry name" value="At4g02000-like"/>
</dbReference>
<dbReference type="InterPro" id="IPR025558">
    <property type="entry name" value="DUF4283"/>
</dbReference>
<accession>A0A444YYU0</accession>
<gene>
    <name evidence="3" type="ORF">Ahy_B05g074435</name>
</gene>
<evidence type="ECO:0000313" key="4">
    <source>
        <dbReference type="Proteomes" id="UP000289738"/>
    </source>
</evidence>
<comment type="caution">
    <text evidence="3">The sequence shown here is derived from an EMBL/GenBank/DDBJ whole genome shotgun (WGS) entry which is preliminary data.</text>
</comment>